<dbReference type="GO" id="GO:0009073">
    <property type="term" value="P:aromatic amino acid family biosynthetic process"/>
    <property type="evidence" value="ECO:0007669"/>
    <property type="project" value="UniProtKB-KW"/>
</dbReference>
<dbReference type="CDD" id="cd07304">
    <property type="entry name" value="Chorismate_synthase"/>
    <property type="match status" value="1"/>
</dbReference>
<dbReference type="HAMAP" id="MF_00300">
    <property type="entry name" value="Chorismate_synth"/>
    <property type="match status" value="1"/>
</dbReference>
<comment type="pathway">
    <text evidence="1 7">Metabolic intermediate biosynthesis; chorismate biosynthesis; chorismate from D-erythrose 4-phosphate and phosphoenolpyruvate: step 7/7.</text>
</comment>
<evidence type="ECO:0000256" key="5">
    <source>
        <dbReference type="ARBA" id="ARBA00023141"/>
    </source>
</evidence>
<dbReference type="GO" id="GO:0009423">
    <property type="term" value="P:chorismate biosynthetic process"/>
    <property type="evidence" value="ECO:0007669"/>
    <property type="project" value="UniProtKB-UniRule"/>
</dbReference>
<accession>A0A9D1Z1N4</accession>
<name>A0A9D1Z1N4_9BACT</name>
<dbReference type="AlphaFoldDB" id="A0A9D1Z1N4"/>
<keyword evidence="7" id="KW-0288">FMN</keyword>
<keyword evidence="4 7" id="KW-0028">Amino-acid biosynthesis</keyword>
<comment type="caution">
    <text evidence="7">Lacks conserved residue(s) required for the propagation of feature annotation.</text>
</comment>
<reference evidence="8" key="2">
    <citation type="submission" date="2021-04" db="EMBL/GenBank/DDBJ databases">
        <authorList>
            <person name="Gilroy R."/>
        </authorList>
    </citation>
    <scope>NUCLEOTIDE SEQUENCE</scope>
    <source>
        <strain evidence="8">5134</strain>
    </source>
</reference>
<proteinExistence type="inferred from homology"/>
<reference evidence="8" key="1">
    <citation type="journal article" date="2021" name="PeerJ">
        <title>Extensive microbial diversity within the chicken gut microbiome revealed by metagenomics and culture.</title>
        <authorList>
            <person name="Gilroy R."/>
            <person name="Ravi A."/>
            <person name="Getino M."/>
            <person name="Pursley I."/>
            <person name="Horton D.L."/>
            <person name="Alikhan N.F."/>
            <person name="Baker D."/>
            <person name="Gharbi K."/>
            <person name="Hall N."/>
            <person name="Watson M."/>
            <person name="Adriaenssens E.M."/>
            <person name="Foster-Nyarko E."/>
            <person name="Jarju S."/>
            <person name="Secka A."/>
            <person name="Antonio M."/>
            <person name="Oren A."/>
            <person name="Chaudhuri R.R."/>
            <person name="La Ragione R."/>
            <person name="Hildebrand F."/>
            <person name="Pallen M.J."/>
        </authorList>
    </citation>
    <scope>NUCLEOTIDE SEQUENCE</scope>
    <source>
        <strain evidence="8">5134</strain>
    </source>
</reference>
<keyword evidence="7" id="KW-0521">NADP</keyword>
<keyword evidence="5 7" id="KW-0057">Aromatic amino acid biosynthesis</keyword>
<feature type="binding site" evidence="7">
    <location>
        <position position="46"/>
    </location>
    <ligand>
        <name>NADP(+)</name>
        <dbReference type="ChEBI" id="CHEBI:58349"/>
    </ligand>
</feature>
<feature type="binding site" evidence="7">
    <location>
        <begin position="271"/>
        <end position="275"/>
    </location>
    <ligand>
        <name>FMN</name>
        <dbReference type="ChEBI" id="CHEBI:58210"/>
    </ligand>
</feature>
<evidence type="ECO:0000256" key="6">
    <source>
        <dbReference type="ARBA" id="ARBA00023239"/>
    </source>
</evidence>
<dbReference type="SUPFAM" id="SSF103263">
    <property type="entry name" value="Chorismate synthase, AroC"/>
    <property type="match status" value="1"/>
</dbReference>
<comment type="similarity">
    <text evidence="2 7">Belongs to the chorismate synthase family.</text>
</comment>
<dbReference type="GO" id="GO:0008652">
    <property type="term" value="P:amino acid biosynthetic process"/>
    <property type="evidence" value="ECO:0007669"/>
    <property type="project" value="UniProtKB-KW"/>
</dbReference>
<evidence type="ECO:0000256" key="4">
    <source>
        <dbReference type="ARBA" id="ARBA00022605"/>
    </source>
</evidence>
<dbReference type="GO" id="GO:0005829">
    <property type="term" value="C:cytosol"/>
    <property type="evidence" value="ECO:0007669"/>
    <property type="project" value="TreeGrafter"/>
</dbReference>
<comment type="subunit">
    <text evidence="7">Homotetramer.</text>
</comment>
<keyword evidence="7" id="KW-0285">Flavoprotein</keyword>
<evidence type="ECO:0000256" key="1">
    <source>
        <dbReference type="ARBA" id="ARBA00005044"/>
    </source>
</evidence>
<dbReference type="Proteomes" id="UP000886844">
    <property type="component" value="Unassembled WGS sequence"/>
</dbReference>
<keyword evidence="7" id="KW-0274">FAD</keyword>
<dbReference type="PROSITE" id="PS00788">
    <property type="entry name" value="CHORISMATE_SYNTHASE_2"/>
    <property type="match status" value="1"/>
</dbReference>
<comment type="cofactor">
    <cofactor evidence="7">
        <name>FMNH2</name>
        <dbReference type="ChEBI" id="CHEBI:57618"/>
    </cofactor>
    <text evidence="7">Reduced FMN (FMNH(2)).</text>
</comment>
<dbReference type="Gene3D" id="3.60.150.10">
    <property type="entry name" value="Chorismate synthase AroC"/>
    <property type="match status" value="2"/>
</dbReference>
<feature type="binding site" evidence="7">
    <location>
        <begin position="123"/>
        <end position="125"/>
    </location>
    <ligand>
        <name>FMN</name>
        <dbReference type="ChEBI" id="CHEBI:58210"/>
    </ligand>
</feature>
<dbReference type="PROSITE" id="PS00787">
    <property type="entry name" value="CHORISMATE_SYNTHASE_1"/>
    <property type="match status" value="1"/>
</dbReference>
<dbReference type="PANTHER" id="PTHR21085">
    <property type="entry name" value="CHORISMATE SYNTHASE"/>
    <property type="match status" value="1"/>
</dbReference>
<comment type="caution">
    <text evidence="8">The sequence shown here is derived from an EMBL/GenBank/DDBJ whole genome shotgun (WGS) entry which is preliminary data.</text>
</comment>
<dbReference type="InterPro" id="IPR020541">
    <property type="entry name" value="Chorismate_synthase_CS"/>
</dbReference>
<dbReference type="GO" id="GO:0004107">
    <property type="term" value="F:chorismate synthase activity"/>
    <property type="evidence" value="ECO:0007669"/>
    <property type="project" value="UniProtKB-UniRule"/>
</dbReference>
<dbReference type="InterPro" id="IPR000453">
    <property type="entry name" value="Chorismate_synth"/>
</dbReference>
<evidence type="ECO:0000313" key="9">
    <source>
        <dbReference type="Proteomes" id="UP000886844"/>
    </source>
</evidence>
<evidence type="ECO:0000256" key="7">
    <source>
        <dbReference type="HAMAP-Rule" id="MF_00300"/>
    </source>
</evidence>
<dbReference type="Pfam" id="PF01264">
    <property type="entry name" value="Chorismate_synt"/>
    <property type="match status" value="1"/>
</dbReference>
<dbReference type="GO" id="GO:0010181">
    <property type="term" value="F:FMN binding"/>
    <property type="evidence" value="ECO:0007669"/>
    <property type="project" value="TreeGrafter"/>
</dbReference>
<organism evidence="8 9">
    <name type="scientific">Candidatus Alistipes intestinigallinarum</name>
    <dbReference type="NCBI Taxonomy" id="2838440"/>
    <lineage>
        <taxon>Bacteria</taxon>
        <taxon>Pseudomonadati</taxon>
        <taxon>Bacteroidota</taxon>
        <taxon>Bacteroidia</taxon>
        <taxon>Bacteroidales</taxon>
        <taxon>Rikenellaceae</taxon>
        <taxon>Alistipes</taxon>
    </lineage>
</organism>
<dbReference type="PIRSF" id="PIRSF001456">
    <property type="entry name" value="Chorismate_synth"/>
    <property type="match status" value="1"/>
</dbReference>
<feature type="binding site" evidence="7">
    <location>
        <position position="298"/>
    </location>
    <ligand>
        <name>FMN</name>
        <dbReference type="ChEBI" id="CHEBI:58210"/>
    </ligand>
</feature>
<dbReference type="EC" id="4.2.3.5" evidence="3 7"/>
<feature type="binding site" evidence="7">
    <location>
        <position position="256"/>
    </location>
    <ligand>
        <name>FMN</name>
        <dbReference type="ChEBI" id="CHEBI:58210"/>
    </ligand>
</feature>
<dbReference type="InterPro" id="IPR035904">
    <property type="entry name" value="Chorismate_synth_AroC_sf"/>
</dbReference>
<dbReference type="PANTHER" id="PTHR21085:SF0">
    <property type="entry name" value="CHORISMATE SYNTHASE"/>
    <property type="match status" value="1"/>
</dbReference>
<dbReference type="EMBL" id="DXDA01000066">
    <property type="protein sequence ID" value="HIY69475.1"/>
    <property type="molecule type" value="Genomic_DNA"/>
</dbReference>
<evidence type="ECO:0000256" key="3">
    <source>
        <dbReference type="ARBA" id="ARBA00013036"/>
    </source>
</evidence>
<gene>
    <name evidence="7" type="primary">aroC</name>
    <name evidence="8" type="ORF">H9828_08665</name>
</gene>
<keyword evidence="6 7" id="KW-0456">Lyase</keyword>
<evidence type="ECO:0000256" key="2">
    <source>
        <dbReference type="ARBA" id="ARBA00008014"/>
    </source>
</evidence>
<comment type="catalytic activity">
    <reaction evidence="7">
        <text>5-O-(1-carboxyvinyl)-3-phosphoshikimate = chorismate + phosphate</text>
        <dbReference type="Rhea" id="RHEA:21020"/>
        <dbReference type="ChEBI" id="CHEBI:29748"/>
        <dbReference type="ChEBI" id="CHEBI:43474"/>
        <dbReference type="ChEBI" id="CHEBI:57701"/>
        <dbReference type="EC" id="4.2.3.5"/>
    </reaction>
</comment>
<comment type="function">
    <text evidence="7">Catalyzes the anti-1,4-elimination of the C-3 phosphate and the C-6 proR hydrogen from 5-enolpyruvylshikimate-3-phosphate (EPSP) to yield chorismate, which is the branch point compound that serves as the starting substrate for the three terminal pathways of aromatic amino acid biosynthesis. This reaction introduces a second double bond into the aromatic ring system.</text>
</comment>
<evidence type="ECO:0000313" key="8">
    <source>
        <dbReference type="EMBL" id="HIY69475.1"/>
    </source>
</evidence>
<protein>
    <recommendedName>
        <fullName evidence="3 7">Chorismate synthase</fullName>
        <shortName evidence="7">CS</shortName>
        <ecNumber evidence="3 7">4.2.3.5</ecNumber>
    </recommendedName>
    <alternativeName>
        <fullName evidence="7">5-enolpyruvylshikimate-3-phosphate phospholyase</fullName>
    </alternativeName>
</protein>
<sequence length="325" mass="34314">MNQYGVNFRLAIWGESHGPQVGITMDGVPAGIPLAEADFEADLARRRSGAAGTTPRREPDLPTIVSGIWNGRTTGAPLTVTFANTNTRSQDYANVERHFRPSHADWVAYRKFDGCNDPRGGGHFSARLTVALVAAGVVAKKMLPEGVRFTTCLTEIGGCNDPARFDEVVRAAAADRDSVGGVVECRVEGVPAGLGEPFFDSVESCVAHLLFSIPAVKGVEFGSGFAGSRMRGSENNDPITDAEGHTRTNHAGGINGGITNGNAVVVRAALKPTPSISRPQETYNLTTGRVEALEIRGRHDACVALRGAVVVEAAVAIALADLLKR</sequence>